<feature type="transmembrane region" description="Helical" evidence="5">
    <location>
        <begin position="56"/>
        <end position="76"/>
    </location>
</feature>
<dbReference type="PANTHER" id="PTHR23112">
    <property type="entry name" value="G PROTEIN-COUPLED RECEPTOR 157-RELATED"/>
    <property type="match status" value="1"/>
</dbReference>
<dbReference type="AlphaFoldDB" id="A0AAV0B1X2"/>
<keyword evidence="4 5" id="KW-0472">Membrane</keyword>
<keyword evidence="3 5" id="KW-1133">Transmembrane helix</keyword>
<evidence type="ECO:0000256" key="3">
    <source>
        <dbReference type="ARBA" id="ARBA00022989"/>
    </source>
</evidence>
<name>A0AAV0B1X2_PHAPC</name>
<evidence type="ECO:0000256" key="5">
    <source>
        <dbReference type="SAM" id="Phobius"/>
    </source>
</evidence>
<dbReference type="CDD" id="cd00637">
    <property type="entry name" value="7tm_classA_rhodopsin-like"/>
    <property type="match status" value="1"/>
</dbReference>
<sequence length="525" mass="57497">MELETIRQRQHGPGVEVRTILIVNSVITALSAAGGLAMILPYLLCSEWRQKTRHKLILGLGISDICTALAVLIPSIQDLLRTGEMKSGSARCQADAFFYEATVLTSSFWTIGIAVVTYITLARPMSFCATILTRPWCFPILFTIVWIAGCIIAGIGISINKMEDVEGFCFYGTRGSAYGQLSLFVPRQDAFAVVSDPRSNLETIMSHGNPRNDQTRRASIMSLIDKTKCAITSSSSSSRKGSKDSDGTLVAENKGIQKFSTASEKLKAQNSIPGVTVTVPKPESVVEIHSSGVSPRTSLALEIPSAEIFNQPVTPNLNLPHNSSKTEDFLTINRANPQPKAWDSSFGEYSFSNFPGAIKSIPEPPSPTTLLPESTAFKDGDLHSELVCSKQNSLLPTPTQIYTPIEESLSCCESPRVKRKSVTIQNTIDFAPRNSCALKHRKSASKRLSGQALNRRASLLMLLYPAAIVYISNAKPKFVYHKYTALFSVSLGRLVIEMSHEVPSPHMRAVSSFVEWTFRRRGGQS</sequence>
<dbReference type="InterPro" id="IPR017452">
    <property type="entry name" value="GPCR_Rhodpsn_7TM"/>
</dbReference>
<evidence type="ECO:0000259" key="6">
    <source>
        <dbReference type="PROSITE" id="PS50262"/>
    </source>
</evidence>
<dbReference type="GO" id="GO:0005886">
    <property type="term" value="C:plasma membrane"/>
    <property type="evidence" value="ECO:0007669"/>
    <property type="project" value="TreeGrafter"/>
</dbReference>
<dbReference type="PROSITE" id="PS50262">
    <property type="entry name" value="G_PROTEIN_RECEP_F1_2"/>
    <property type="match status" value="1"/>
</dbReference>
<proteinExistence type="predicted"/>
<feature type="domain" description="G-protein coupled receptors family 1 profile" evidence="6">
    <location>
        <begin position="35"/>
        <end position="153"/>
    </location>
</feature>
<dbReference type="GO" id="GO:0007189">
    <property type="term" value="P:adenylate cyclase-activating G protein-coupled receptor signaling pathway"/>
    <property type="evidence" value="ECO:0007669"/>
    <property type="project" value="TreeGrafter"/>
</dbReference>
<dbReference type="Pfam" id="PF11710">
    <property type="entry name" value="Git3"/>
    <property type="match status" value="1"/>
</dbReference>
<gene>
    <name evidence="7" type="ORF">PPACK8108_LOCUS10455</name>
</gene>
<dbReference type="EMBL" id="CALTRL010002344">
    <property type="protein sequence ID" value="CAH7675439.1"/>
    <property type="molecule type" value="Genomic_DNA"/>
</dbReference>
<dbReference type="GO" id="GO:0004930">
    <property type="term" value="F:G protein-coupled receptor activity"/>
    <property type="evidence" value="ECO:0007669"/>
    <property type="project" value="TreeGrafter"/>
</dbReference>
<feature type="transmembrane region" description="Helical" evidence="5">
    <location>
        <begin position="20"/>
        <end position="44"/>
    </location>
</feature>
<protein>
    <submittedName>
        <fullName evidence="7">Expressed protein</fullName>
    </submittedName>
</protein>
<evidence type="ECO:0000313" key="8">
    <source>
        <dbReference type="Proteomes" id="UP001153365"/>
    </source>
</evidence>
<dbReference type="SUPFAM" id="SSF81321">
    <property type="entry name" value="Family A G protein-coupled receptor-like"/>
    <property type="match status" value="1"/>
</dbReference>
<dbReference type="InterPro" id="IPR023041">
    <property type="entry name" value="Glucose_rcpt_Git3-like_N"/>
</dbReference>
<keyword evidence="8" id="KW-1185">Reference proteome</keyword>
<feature type="transmembrane region" description="Helical" evidence="5">
    <location>
        <begin position="140"/>
        <end position="159"/>
    </location>
</feature>
<accession>A0AAV0B1X2</accession>
<organism evidence="7 8">
    <name type="scientific">Phakopsora pachyrhizi</name>
    <name type="common">Asian soybean rust disease fungus</name>
    <dbReference type="NCBI Taxonomy" id="170000"/>
    <lineage>
        <taxon>Eukaryota</taxon>
        <taxon>Fungi</taxon>
        <taxon>Dikarya</taxon>
        <taxon>Basidiomycota</taxon>
        <taxon>Pucciniomycotina</taxon>
        <taxon>Pucciniomycetes</taxon>
        <taxon>Pucciniales</taxon>
        <taxon>Phakopsoraceae</taxon>
        <taxon>Phakopsora</taxon>
    </lineage>
</organism>
<dbReference type="Proteomes" id="UP001153365">
    <property type="component" value="Unassembled WGS sequence"/>
</dbReference>
<comment type="subcellular location">
    <subcellularLocation>
        <location evidence="1">Membrane</location>
        <topology evidence="1">Multi-pass membrane protein</topology>
    </subcellularLocation>
</comment>
<dbReference type="PANTHER" id="PTHR23112:SF0">
    <property type="entry name" value="TRANSMEMBRANE PROTEIN 116"/>
    <property type="match status" value="1"/>
</dbReference>
<evidence type="ECO:0000256" key="4">
    <source>
        <dbReference type="ARBA" id="ARBA00023136"/>
    </source>
</evidence>
<evidence type="ECO:0000256" key="2">
    <source>
        <dbReference type="ARBA" id="ARBA00022692"/>
    </source>
</evidence>
<feature type="transmembrane region" description="Helical" evidence="5">
    <location>
        <begin position="96"/>
        <end position="119"/>
    </location>
</feature>
<keyword evidence="2 5" id="KW-0812">Transmembrane</keyword>
<dbReference type="Gene3D" id="1.20.1070.10">
    <property type="entry name" value="Rhodopsin 7-helix transmembrane proteins"/>
    <property type="match status" value="1"/>
</dbReference>
<comment type="caution">
    <text evidence="7">The sequence shown here is derived from an EMBL/GenBank/DDBJ whole genome shotgun (WGS) entry which is preliminary data.</text>
</comment>
<reference evidence="7" key="1">
    <citation type="submission" date="2022-06" db="EMBL/GenBank/DDBJ databases">
        <authorList>
            <consortium name="SYNGENTA / RWTH Aachen University"/>
        </authorList>
    </citation>
    <scope>NUCLEOTIDE SEQUENCE</scope>
</reference>
<evidence type="ECO:0000313" key="7">
    <source>
        <dbReference type="EMBL" id="CAH7675439.1"/>
    </source>
</evidence>
<evidence type="ECO:0000256" key="1">
    <source>
        <dbReference type="ARBA" id="ARBA00004141"/>
    </source>
</evidence>